<dbReference type="KEGG" id="mkc:kam1_1242"/>
<dbReference type="SMART" id="SM00930">
    <property type="entry name" value="NIL"/>
    <property type="match status" value="1"/>
</dbReference>
<dbReference type="Pfam" id="PF09383">
    <property type="entry name" value="NIL"/>
    <property type="match status" value="1"/>
</dbReference>
<dbReference type="RefSeq" id="WP_009060241.1">
    <property type="nucleotide sequence ID" value="NZ_CP037899.1"/>
</dbReference>
<gene>
    <name evidence="2" type="primary">napF2</name>
    <name evidence="2" type="ORF">kam1_1242</name>
</gene>
<protein>
    <submittedName>
        <fullName evidence="2">NIL domain-containing protein</fullName>
    </submittedName>
</protein>
<reference evidence="3" key="1">
    <citation type="submission" date="2019-03" db="EMBL/GenBank/DDBJ databases">
        <title>Complete genome of Methylacidiphilum kamchatkense Kam1.</title>
        <authorList>
            <person name="Kruse T."/>
            <person name="Murarilal Ratnadevi C."/>
            <person name="Erikstad H.-A."/>
            <person name="Birkeland N.-K."/>
        </authorList>
    </citation>
    <scope>NUCLEOTIDE SEQUENCE [LARGE SCALE GENOMIC DNA]</scope>
    <source>
        <strain evidence="3">kam1</strain>
    </source>
</reference>
<accession>A0A516TMK8</accession>
<organism evidence="2 3">
    <name type="scientific">Methylacidiphilum kamchatkense Kam1</name>
    <dbReference type="NCBI Taxonomy" id="1202785"/>
    <lineage>
        <taxon>Bacteria</taxon>
        <taxon>Pseudomonadati</taxon>
        <taxon>Verrucomicrobiota</taxon>
        <taxon>Methylacidiphilae</taxon>
        <taxon>Methylacidiphilales</taxon>
        <taxon>Methylacidiphilaceae</taxon>
        <taxon>Methylacidiphilum (ex Ratnadevi et al. 2023)</taxon>
    </lineage>
</organism>
<proteinExistence type="predicted"/>
<feature type="domain" description="NIL" evidence="1">
    <location>
        <begin position="2"/>
        <end position="73"/>
    </location>
</feature>
<evidence type="ECO:0000313" key="3">
    <source>
        <dbReference type="Proteomes" id="UP000315925"/>
    </source>
</evidence>
<dbReference type="InterPro" id="IPR018449">
    <property type="entry name" value="NIL_domain"/>
</dbReference>
<dbReference type="Gene3D" id="3.30.70.260">
    <property type="match status" value="1"/>
</dbReference>
<dbReference type="InterPro" id="IPR045865">
    <property type="entry name" value="ACT-like_dom_sf"/>
</dbReference>
<dbReference type="SUPFAM" id="SSF55021">
    <property type="entry name" value="ACT-like"/>
    <property type="match status" value="1"/>
</dbReference>
<sequence length="80" mass="9102">MIKQRYWLSLDGHLCKRPLIWELSRNFDLIFNIRNASITGEIGIIGIELEGNPEVIKEAVSWLESQGVHVEPVEISTIEG</sequence>
<dbReference type="EMBL" id="CP037899">
    <property type="protein sequence ID" value="QDQ42468.1"/>
    <property type="molecule type" value="Genomic_DNA"/>
</dbReference>
<dbReference type="STRING" id="1202785.A946_10330"/>
<name>A0A516TMK8_9BACT</name>
<evidence type="ECO:0000259" key="1">
    <source>
        <dbReference type="SMART" id="SM00930"/>
    </source>
</evidence>
<dbReference type="Proteomes" id="UP000315925">
    <property type="component" value="Chromosome"/>
</dbReference>
<evidence type="ECO:0000313" key="2">
    <source>
        <dbReference type="EMBL" id="QDQ42468.1"/>
    </source>
</evidence>
<dbReference type="AlphaFoldDB" id="A0A516TMK8"/>
<dbReference type="OrthoDB" id="9808559at2"/>